<evidence type="ECO:0000256" key="1">
    <source>
        <dbReference type="SAM" id="Phobius"/>
    </source>
</evidence>
<protein>
    <submittedName>
        <fullName evidence="2">Pilus assembly protein</fullName>
    </submittedName>
</protein>
<keyword evidence="1" id="KW-0812">Transmembrane</keyword>
<feature type="transmembrane region" description="Helical" evidence="1">
    <location>
        <begin position="12"/>
        <end position="37"/>
    </location>
</feature>
<name>A0A6I4ZUC7_9BACI</name>
<comment type="caution">
    <text evidence="2">The sequence shown here is derived from an EMBL/GenBank/DDBJ whole genome shotgun (WGS) entry which is preliminary data.</text>
</comment>
<reference evidence="2 3" key="1">
    <citation type="submission" date="2019-11" db="EMBL/GenBank/DDBJ databases">
        <title>Genome sequences of 17 halophilic strains isolated from different environments.</title>
        <authorList>
            <person name="Furrow R.E."/>
        </authorList>
    </citation>
    <scope>NUCLEOTIDE SEQUENCE [LARGE SCALE GENOMIC DNA]</scope>
    <source>
        <strain evidence="2 3">22514_16_FS</strain>
    </source>
</reference>
<keyword evidence="1" id="KW-1133">Transmembrane helix</keyword>
<proteinExistence type="predicted"/>
<dbReference type="AlphaFoldDB" id="A0A6I4ZUC7"/>
<evidence type="ECO:0000313" key="3">
    <source>
        <dbReference type="Proteomes" id="UP000468638"/>
    </source>
</evidence>
<accession>A0A6I4ZUC7</accession>
<gene>
    <name evidence="2" type="ORF">GLW05_09510</name>
</gene>
<sequence>MRNENGSISIEFLGILPFLFMFFLLLWQVVASGYAFMSAKSAVNDAAKTYSITEDVEKAQNTAQQALSGSTVIESVDITANSLGDGQFEVVLKARHPLIFVPDKWDELKNIPLTQRAIGRVLVDETS</sequence>
<organism evidence="2 3">
    <name type="scientific">Pontibacillus yanchengensis</name>
    <dbReference type="NCBI Taxonomy" id="462910"/>
    <lineage>
        <taxon>Bacteria</taxon>
        <taxon>Bacillati</taxon>
        <taxon>Bacillota</taxon>
        <taxon>Bacilli</taxon>
        <taxon>Bacillales</taxon>
        <taxon>Bacillaceae</taxon>
        <taxon>Pontibacillus</taxon>
    </lineage>
</organism>
<evidence type="ECO:0000313" key="2">
    <source>
        <dbReference type="EMBL" id="MYL33835.1"/>
    </source>
</evidence>
<dbReference type="EMBL" id="WMEQ01000005">
    <property type="protein sequence ID" value="MYL33835.1"/>
    <property type="molecule type" value="Genomic_DNA"/>
</dbReference>
<keyword evidence="1" id="KW-0472">Membrane</keyword>
<dbReference type="Proteomes" id="UP000468638">
    <property type="component" value="Unassembled WGS sequence"/>
</dbReference>
<dbReference type="OrthoDB" id="2467576at2"/>